<dbReference type="Pfam" id="PF05768">
    <property type="entry name" value="Glrx-like"/>
    <property type="match status" value="1"/>
</dbReference>
<dbReference type="FunFam" id="3.40.30.10:FF:000628">
    <property type="entry name" value="Glutaredoxin-like protein C5orf63 homolog"/>
    <property type="match status" value="1"/>
</dbReference>
<gene>
    <name evidence="1" type="primary">C5orf63</name>
</gene>
<sequence length="253" mass="28457">AGRRRSQRGCFSIHPLFDKPFLLFSLLLLLFLTRWGRRQAAAPLLPAGGGRAAPGPAASLRAEAWRLWWAGSGAGPAWPPPAARRQGRRSRSSCIGVPPLDGWWGKSLAGSSAATLFGFPAHSGTLFCCLPFPCRIMVLCFLSRAMHLARYSSRLLGRQLCSASANKPVLTLFTKKPCPLCDEAKEVLEPYKRRFILQEVDITLPENSAWYDKYKYDIPVFHLNGKFLMKHRVDIQKFEEQLSKLELHNDRNH</sequence>
<reference evidence="1 2" key="1">
    <citation type="submission" date="2017-10" db="EMBL/GenBank/DDBJ databases">
        <title>A new Pekin duck reference genome.</title>
        <authorList>
            <person name="Hou Z.-C."/>
            <person name="Zhou Z.-K."/>
            <person name="Zhu F."/>
            <person name="Hou S.-S."/>
        </authorList>
    </citation>
    <scope>NUCLEOTIDE SEQUENCE [LARGE SCALE GENOMIC DNA]</scope>
</reference>
<dbReference type="InterPro" id="IPR052565">
    <property type="entry name" value="Glutaredoxin-like_YDR286C"/>
</dbReference>
<dbReference type="AlphaFoldDB" id="U3I5K9"/>
<dbReference type="PANTHER" id="PTHR33558">
    <property type="entry name" value="GLUTAREDOXIN-LIKE PROTEIN C5ORF63 HOMOLOG"/>
    <property type="match status" value="1"/>
</dbReference>
<reference evidence="1" key="2">
    <citation type="submission" date="2025-08" db="UniProtKB">
        <authorList>
            <consortium name="Ensembl"/>
        </authorList>
    </citation>
    <scope>IDENTIFICATION</scope>
</reference>
<dbReference type="InterPro" id="IPR008554">
    <property type="entry name" value="Glutaredoxin-like"/>
</dbReference>
<accession>U3I5K9</accession>
<keyword evidence="2" id="KW-1185">Reference proteome</keyword>
<reference evidence="1" key="3">
    <citation type="submission" date="2025-09" db="UniProtKB">
        <authorList>
            <consortium name="Ensembl"/>
        </authorList>
    </citation>
    <scope>IDENTIFICATION</scope>
</reference>
<organism evidence="1 2">
    <name type="scientific">Anas platyrhynchos platyrhynchos</name>
    <name type="common">Northern mallard</name>
    <dbReference type="NCBI Taxonomy" id="8840"/>
    <lineage>
        <taxon>Eukaryota</taxon>
        <taxon>Metazoa</taxon>
        <taxon>Chordata</taxon>
        <taxon>Craniata</taxon>
        <taxon>Vertebrata</taxon>
        <taxon>Euteleostomi</taxon>
        <taxon>Archelosauria</taxon>
        <taxon>Archosauria</taxon>
        <taxon>Dinosauria</taxon>
        <taxon>Saurischia</taxon>
        <taxon>Theropoda</taxon>
        <taxon>Coelurosauria</taxon>
        <taxon>Aves</taxon>
        <taxon>Neognathae</taxon>
        <taxon>Galloanserae</taxon>
        <taxon>Anseriformes</taxon>
        <taxon>Anatidae</taxon>
        <taxon>Anatinae</taxon>
        <taxon>Anas</taxon>
    </lineage>
</organism>
<dbReference type="Proteomes" id="UP000016666">
    <property type="component" value="Chromosome Z"/>
</dbReference>
<name>U3I5K9_ANAPP</name>
<protein>
    <submittedName>
        <fullName evidence="1">Chromosome 5 open reading frame 63</fullName>
    </submittedName>
</protein>
<dbReference type="SUPFAM" id="SSF52833">
    <property type="entry name" value="Thioredoxin-like"/>
    <property type="match status" value="1"/>
</dbReference>
<proteinExistence type="predicted"/>
<dbReference type="Gene3D" id="3.40.30.10">
    <property type="entry name" value="Glutaredoxin"/>
    <property type="match status" value="1"/>
</dbReference>
<dbReference type="PANTHER" id="PTHR33558:SF1">
    <property type="entry name" value="GLUTAREDOXIN-LIKE PROTEIN C5ORF63 HOMOLOG"/>
    <property type="match status" value="1"/>
</dbReference>
<dbReference type="GeneTree" id="ENSGT00390000014940"/>
<dbReference type="Ensembl" id="ENSAPLT00000003120.2">
    <property type="protein sequence ID" value="ENSAPLP00000002530.2"/>
    <property type="gene ID" value="ENSAPLG00000003086.2"/>
</dbReference>
<evidence type="ECO:0000313" key="1">
    <source>
        <dbReference type="Ensembl" id="ENSAPLP00000002530.2"/>
    </source>
</evidence>
<dbReference type="HOGENOM" id="CLU_125054_0_1_1"/>
<dbReference type="InterPro" id="IPR036249">
    <property type="entry name" value="Thioredoxin-like_sf"/>
</dbReference>
<evidence type="ECO:0000313" key="2">
    <source>
        <dbReference type="Proteomes" id="UP000016666"/>
    </source>
</evidence>